<dbReference type="EMBL" id="CP046621">
    <property type="protein sequence ID" value="QGW78341.1"/>
    <property type="molecule type" value="Genomic_DNA"/>
</dbReference>
<evidence type="ECO:0000313" key="1">
    <source>
        <dbReference type="EMBL" id="QGW78341.1"/>
    </source>
</evidence>
<name>A0A6I6H7Z1_9PSED</name>
<keyword evidence="2" id="KW-1185">Reference proteome</keyword>
<organism evidence="1 2">
    <name type="scientific">Pseudomonas alkylphenolica</name>
    <dbReference type="NCBI Taxonomy" id="237609"/>
    <lineage>
        <taxon>Bacteria</taxon>
        <taxon>Pseudomonadati</taxon>
        <taxon>Pseudomonadota</taxon>
        <taxon>Gammaproteobacteria</taxon>
        <taxon>Pseudomonadales</taxon>
        <taxon>Pseudomonadaceae</taxon>
        <taxon>Pseudomonas</taxon>
    </lineage>
</organism>
<accession>A0A6I6H7Z1</accession>
<dbReference type="Proteomes" id="UP000426235">
    <property type="component" value="Chromosome"/>
</dbReference>
<dbReference type="AlphaFoldDB" id="A0A6I6H7Z1"/>
<reference evidence="1" key="1">
    <citation type="submission" date="2019-12" db="EMBL/GenBank/DDBJ databases">
        <title>Hybrid Genome Assemblies of two High G+C Isolates from Undergraduate Microbiology Courses.</title>
        <authorList>
            <person name="Ne Ville C.J."/>
            <person name="Enright D."/>
            <person name="Hernandez I."/>
            <person name="Dodsworth J."/>
            <person name="Orwin P.M."/>
        </authorList>
    </citation>
    <scope>NUCLEOTIDE SEQUENCE [LARGE SCALE GENOMIC DNA]</scope>
    <source>
        <strain evidence="1">Neo</strain>
    </source>
</reference>
<protein>
    <submittedName>
        <fullName evidence="1">Uncharacterized protein</fullName>
    </submittedName>
</protein>
<evidence type="ECO:0000313" key="2">
    <source>
        <dbReference type="Proteomes" id="UP000426235"/>
    </source>
</evidence>
<dbReference type="RefSeq" id="WP_157193232.1">
    <property type="nucleotide sequence ID" value="NZ_CP046621.1"/>
</dbReference>
<sequence>MTLILSHGPWSVTIAQPADSRPTFEPHYTLNERAQVDTTYHWNWKGQNLAGVSNCTFTFANPDLHSLTTWSTSLGQRAWYDVTPTGGDNGGAQGLAGANDENDDLAYVQIELSAQYFWESDLTAERALETWPAGA</sequence>
<proteinExistence type="predicted"/>
<gene>
    <name evidence="1" type="ORF">GPJ81_17150</name>
</gene>